<dbReference type="InterPro" id="IPR011333">
    <property type="entry name" value="SKP1/BTB/POZ_sf"/>
</dbReference>
<dbReference type="PANTHER" id="PTHR47843:SF3">
    <property type="entry name" value="BTB DOMAIN-CONTAINING PROTEIN"/>
    <property type="match status" value="1"/>
</dbReference>
<dbReference type="EMBL" id="QZBS01000597">
    <property type="protein sequence ID" value="THZ60306.1"/>
    <property type="molecule type" value="Genomic_DNA"/>
</dbReference>
<dbReference type="PROSITE" id="PS50097">
    <property type="entry name" value="BTB"/>
    <property type="match status" value="1"/>
</dbReference>
<dbReference type="Proteomes" id="UP000309734">
    <property type="component" value="Unassembled WGS sequence"/>
</dbReference>
<dbReference type="InterPro" id="IPR000210">
    <property type="entry name" value="BTB/POZ_dom"/>
</dbReference>
<evidence type="ECO:0000259" key="1">
    <source>
        <dbReference type="PROSITE" id="PS50097"/>
    </source>
</evidence>
<gene>
    <name evidence="2" type="ORF">D6C85_09809</name>
</gene>
<dbReference type="AlphaFoldDB" id="A0A4S8T515"/>
<accession>A0A4S8T515</accession>
<name>A0A4S8T515_AURPU</name>
<organism evidence="2 3">
    <name type="scientific">Aureobasidium pullulans</name>
    <name type="common">Black yeast</name>
    <name type="synonym">Pullularia pullulans</name>
    <dbReference type="NCBI Taxonomy" id="5580"/>
    <lineage>
        <taxon>Eukaryota</taxon>
        <taxon>Fungi</taxon>
        <taxon>Dikarya</taxon>
        <taxon>Ascomycota</taxon>
        <taxon>Pezizomycotina</taxon>
        <taxon>Dothideomycetes</taxon>
        <taxon>Dothideomycetidae</taxon>
        <taxon>Dothideales</taxon>
        <taxon>Saccotheciaceae</taxon>
        <taxon>Aureobasidium</taxon>
    </lineage>
</organism>
<dbReference type="Pfam" id="PF00651">
    <property type="entry name" value="BTB"/>
    <property type="match status" value="1"/>
</dbReference>
<proteinExistence type="predicted"/>
<dbReference type="PANTHER" id="PTHR47843">
    <property type="entry name" value="BTB DOMAIN-CONTAINING PROTEIN-RELATED"/>
    <property type="match status" value="1"/>
</dbReference>
<dbReference type="SUPFAM" id="SSF54695">
    <property type="entry name" value="POZ domain"/>
    <property type="match status" value="1"/>
</dbReference>
<feature type="domain" description="BTB" evidence="1">
    <location>
        <begin position="12"/>
        <end position="81"/>
    </location>
</feature>
<sequence length="249" mass="29089">MSVWANIAGPFAEITVGEEEFAVVFNLPRELLCQTSTYFKAALNNGFNETTTQKIYLDEEDPDVFRTYAAWLFEHEIDQEFLENDTEARLFEVYILADQFGIQGLANDAVTCIASRWTSAPVDYVIAQRFLPSIPRNSCLYNLVLDNITINIRHQQRCFENFWESGDFEDYPSEVLLDLLKREHAYDVSFKWFDACMQSICRYHVHNGQYPADLCLDGIEMKRNVRPEQEGSLEQVDWKWYDFHNDKGI</sequence>
<evidence type="ECO:0000313" key="3">
    <source>
        <dbReference type="Proteomes" id="UP000309734"/>
    </source>
</evidence>
<evidence type="ECO:0000313" key="2">
    <source>
        <dbReference type="EMBL" id="THZ60306.1"/>
    </source>
</evidence>
<comment type="caution">
    <text evidence="2">The sequence shown here is derived from an EMBL/GenBank/DDBJ whole genome shotgun (WGS) entry which is preliminary data.</text>
</comment>
<protein>
    <recommendedName>
        <fullName evidence="1">BTB domain-containing protein</fullName>
    </recommendedName>
</protein>
<dbReference type="Gene3D" id="3.30.710.10">
    <property type="entry name" value="Potassium Channel Kv1.1, Chain A"/>
    <property type="match status" value="1"/>
</dbReference>
<reference evidence="2 3" key="1">
    <citation type="submission" date="2018-10" db="EMBL/GenBank/DDBJ databases">
        <title>Fifty Aureobasidium pullulans genomes reveal a recombining polyextremotolerant generalist.</title>
        <authorList>
            <person name="Gostincar C."/>
            <person name="Turk M."/>
            <person name="Zajc J."/>
            <person name="Gunde-Cimerman N."/>
        </authorList>
    </citation>
    <scope>NUCLEOTIDE SEQUENCE [LARGE SCALE GENOMIC DNA]</scope>
    <source>
        <strain evidence="2 3">EXF-3519</strain>
    </source>
</reference>